<organism evidence="2 3">
    <name type="scientific">Aspergillus felis</name>
    <dbReference type="NCBI Taxonomy" id="1287682"/>
    <lineage>
        <taxon>Eukaryota</taxon>
        <taxon>Fungi</taxon>
        <taxon>Dikarya</taxon>
        <taxon>Ascomycota</taxon>
        <taxon>Pezizomycotina</taxon>
        <taxon>Eurotiomycetes</taxon>
        <taxon>Eurotiomycetidae</taxon>
        <taxon>Eurotiales</taxon>
        <taxon>Aspergillaceae</taxon>
        <taxon>Aspergillus</taxon>
        <taxon>Aspergillus subgen. Fumigati</taxon>
    </lineage>
</organism>
<feature type="region of interest" description="Disordered" evidence="1">
    <location>
        <begin position="115"/>
        <end position="144"/>
    </location>
</feature>
<feature type="compositionally biased region" description="Basic residues" evidence="1">
    <location>
        <begin position="492"/>
        <end position="501"/>
    </location>
</feature>
<keyword evidence="3" id="KW-1185">Reference proteome</keyword>
<proteinExistence type="predicted"/>
<reference evidence="2" key="1">
    <citation type="submission" date="2020-06" db="EMBL/GenBank/DDBJ databases">
        <title>Draft genome sequences of strains closely related to Aspergillus parafelis and Aspergillus hiratsukae.</title>
        <authorList>
            <person name="Dos Santos R.A.C."/>
            <person name="Rivero-Menendez O."/>
            <person name="Steenwyk J.L."/>
            <person name="Mead M.E."/>
            <person name="Goldman G.H."/>
            <person name="Alastruey-Izquierdo A."/>
            <person name="Rokas A."/>
        </authorList>
    </citation>
    <scope>NUCLEOTIDE SEQUENCE</scope>
    <source>
        <strain evidence="2">CNM-CM7691</strain>
    </source>
</reference>
<evidence type="ECO:0000313" key="2">
    <source>
        <dbReference type="EMBL" id="KAF7184762.1"/>
    </source>
</evidence>
<gene>
    <name evidence="2" type="ORF">CNMCM7691_006255</name>
</gene>
<name>A0A8H6R6N2_9EURO</name>
<dbReference type="AlphaFoldDB" id="A0A8H6R6N2"/>
<feature type="region of interest" description="Disordered" evidence="1">
    <location>
        <begin position="421"/>
        <end position="501"/>
    </location>
</feature>
<evidence type="ECO:0000313" key="3">
    <source>
        <dbReference type="Proteomes" id="UP000641853"/>
    </source>
</evidence>
<dbReference type="Proteomes" id="UP000641853">
    <property type="component" value="Unassembled WGS sequence"/>
</dbReference>
<dbReference type="EMBL" id="JACBAG010001552">
    <property type="protein sequence ID" value="KAF7184762.1"/>
    <property type="molecule type" value="Genomic_DNA"/>
</dbReference>
<comment type="caution">
    <text evidence="2">The sequence shown here is derived from an EMBL/GenBank/DDBJ whole genome shotgun (WGS) entry which is preliminary data.</text>
</comment>
<sequence>MATLKAGWPPLTASRDGPRKTLHDRVLDLHHNTSVYLNHLKVHNQGIPKPLFELITNTHAVIEEVLKNPLGDDWRKAVADLREITLDIKKNTTSTQHVLTTQSIPLSTKVRSYAAAAAGAPPPGHTVSSHGSSSPGATPSELSKDREVIVKLPDAGAVSTFRRLKAVEIKNRAEKARVKASREAMAATLASIKFVAARQLKSGDLSLSLQTAQQAEIARCHPGWAKAFHQGAIVRLPTWGVVVHDVQVKSIGDLADPKEVKRVADQLLAENRFSWGEAKIVHLTWLTNRPANKKSSALVIEFSTPQAANKAINEGTIWDSAILTTVLYDRSTRIRRCFKCQQYGHIGSIWSNPTTCGLCAGSHETRDCPQRSSTSQGPRKCANCGDAHAAWSKGCKKYAEEVDKVQAASCYRQRYHRIPPYLQDFRRDSESSGSDSTAVPSTSPPVSAPTDASVEGSPMQIEGPEGIEGSEGTEGPSQGSTTATRLLDHPRGLRKRGRLID</sequence>
<evidence type="ECO:0000256" key="1">
    <source>
        <dbReference type="SAM" id="MobiDB-lite"/>
    </source>
</evidence>
<feature type="compositionally biased region" description="Polar residues" evidence="1">
    <location>
        <begin position="126"/>
        <end position="141"/>
    </location>
</feature>
<protein>
    <submittedName>
        <fullName evidence="2">Uncharacterized protein</fullName>
    </submittedName>
</protein>
<accession>A0A8H6R6N2</accession>